<organism evidence="4 5">
    <name type="scientific">Balnearium lithotrophicum</name>
    <dbReference type="NCBI Taxonomy" id="223788"/>
    <lineage>
        <taxon>Bacteria</taxon>
        <taxon>Pseudomonadati</taxon>
        <taxon>Aquificota</taxon>
        <taxon>Aquificia</taxon>
        <taxon>Desulfurobacteriales</taxon>
        <taxon>Desulfurobacteriaceae</taxon>
        <taxon>Balnearium</taxon>
    </lineage>
</organism>
<dbReference type="AlphaFoldDB" id="A0A521D3Y1"/>
<evidence type="ECO:0000313" key="5">
    <source>
        <dbReference type="Proteomes" id="UP000317315"/>
    </source>
</evidence>
<dbReference type="Gene3D" id="3.40.50.700">
    <property type="entry name" value="NADH:ubiquinone oxidoreductase-like, 20kDa subunit"/>
    <property type="match status" value="1"/>
</dbReference>
<feature type="domain" description="NADH:ubiquinone oxidoreductase-like 20kDa subunit" evidence="3">
    <location>
        <begin position="14"/>
        <end position="178"/>
    </location>
</feature>
<keyword evidence="2" id="KW-0472">Membrane</keyword>
<sequence length="316" mass="34797">MSKIKMAYYLAGGCAGCDTSLLDTAGKLVDFLEHVDLTFFAPTLIDVKYRDFEDIPDGSIDVGFFTGNVRNSEHERMARLMRRKCKTLIAFGICASLGGIKGLVNLFPQEEIVKKAYIETVTTDNPERITPQPEYKVDGKYDLELPKLMPARALDQVVEVDYYVGGCPPHYNHIKWILEKLLNGDLPPKGSWLTMGTAVCDVCPRNPIRHGGVKKKPTEVKRTLEKPPEDACLLEAGFLCLGPVTQGDCQAACLKANMPCRGCGGPIPGVSDFAVKAISTIATTLSDKSLLKKVPDPVRLFYRYSLPKSKLVKPRG</sequence>
<accession>A0A521D3Y1</accession>
<keyword evidence="2" id="KW-0812">Transmembrane</keyword>
<dbReference type="EMBL" id="FXTM01000017">
    <property type="protein sequence ID" value="SMO66369.1"/>
    <property type="molecule type" value="Genomic_DNA"/>
</dbReference>
<dbReference type="InterPro" id="IPR006137">
    <property type="entry name" value="NADH_UbQ_OxRdtase-like_20kDa"/>
</dbReference>
<feature type="transmembrane region" description="Helical" evidence="2">
    <location>
        <begin position="87"/>
        <end position="107"/>
    </location>
</feature>
<dbReference type="InterPro" id="IPR051349">
    <property type="entry name" value="Hydrogenase_assoc-protein"/>
</dbReference>
<dbReference type="RefSeq" id="WP_142935830.1">
    <property type="nucleotide sequence ID" value="NZ_FXTM01000017.1"/>
</dbReference>
<dbReference type="Pfam" id="PF01058">
    <property type="entry name" value="Oxidored_q6"/>
    <property type="match status" value="1"/>
</dbReference>
<gene>
    <name evidence="4" type="ORF">SAMN06269117_11716</name>
</gene>
<dbReference type="PANTHER" id="PTHR42845:SF2">
    <property type="entry name" value="F420-NON-REDUCING HYDROGENASE VHU SUBUNIT G"/>
    <property type="match status" value="1"/>
</dbReference>
<name>A0A521D3Y1_9BACT</name>
<evidence type="ECO:0000256" key="1">
    <source>
        <dbReference type="ARBA" id="ARBA00023002"/>
    </source>
</evidence>
<keyword evidence="1" id="KW-0560">Oxidoreductase</keyword>
<dbReference type="OrthoDB" id="9787729at2"/>
<dbReference type="GO" id="GO:0051536">
    <property type="term" value="F:iron-sulfur cluster binding"/>
    <property type="evidence" value="ECO:0007669"/>
    <property type="project" value="InterPro"/>
</dbReference>
<dbReference type="SUPFAM" id="SSF56770">
    <property type="entry name" value="HydA/Nqo6-like"/>
    <property type="match status" value="1"/>
</dbReference>
<evidence type="ECO:0000256" key="2">
    <source>
        <dbReference type="SAM" id="Phobius"/>
    </source>
</evidence>
<dbReference type="Proteomes" id="UP000317315">
    <property type="component" value="Unassembled WGS sequence"/>
</dbReference>
<dbReference type="GO" id="GO:0016491">
    <property type="term" value="F:oxidoreductase activity"/>
    <property type="evidence" value="ECO:0007669"/>
    <property type="project" value="UniProtKB-KW"/>
</dbReference>
<proteinExistence type="predicted"/>
<protein>
    <submittedName>
        <fullName evidence="4">F420-non-reducing hydrogenase subunit G</fullName>
    </submittedName>
</protein>
<dbReference type="InterPro" id="IPR037024">
    <property type="entry name" value="NiFe_Hase_small_N_sf"/>
</dbReference>
<keyword evidence="5" id="KW-1185">Reference proteome</keyword>
<evidence type="ECO:0000313" key="4">
    <source>
        <dbReference type="EMBL" id="SMO66369.1"/>
    </source>
</evidence>
<reference evidence="4 5" key="1">
    <citation type="submission" date="2017-05" db="EMBL/GenBank/DDBJ databases">
        <authorList>
            <person name="Varghese N."/>
            <person name="Submissions S."/>
        </authorList>
    </citation>
    <scope>NUCLEOTIDE SEQUENCE [LARGE SCALE GENOMIC DNA]</scope>
    <source>
        <strain evidence="4 5">DSM 16304</strain>
    </source>
</reference>
<evidence type="ECO:0000259" key="3">
    <source>
        <dbReference type="Pfam" id="PF01058"/>
    </source>
</evidence>
<dbReference type="PANTHER" id="PTHR42845">
    <property type="entry name" value="COENZYME F420-REDUCING HYDROGENASE, GAMMA SUBUNIT"/>
    <property type="match status" value="1"/>
</dbReference>
<keyword evidence="2" id="KW-1133">Transmembrane helix</keyword>